<feature type="compositionally biased region" description="Basic and acidic residues" evidence="2">
    <location>
        <begin position="72"/>
        <end position="92"/>
    </location>
</feature>
<keyword evidence="4" id="KW-1185">Reference proteome</keyword>
<evidence type="ECO:0000256" key="2">
    <source>
        <dbReference type="SAM" id="MobiDB-lite"/>
    </source>
</evidence>
<organism evidence="3 4">
    <name type="scientific">Mucuna pruriens</name>
    <name type="common">Velvet bean</name>
    <name type="synonym">Dolichos pruriens</name>
    <dbReference type="NCBI Taxonomy" id="157652"/>
    <lineage>
        <taxon>Eukaryota</taxon>
        <taxon>Viridiplantae</taxon>
        <taxon>Streptophyta</taxon>
        <taxon>Embryophyta</taxon>
        <taxon>Tracheophyta</taxon>
        <taxon>Spermatophyta</taxon>
        <taxon>Magnoliopsida</taxon>
        <taxon>eudicotyledons</taxon>
        <taxon>Gunneridae</taxon>
        <taxon>Pentapetalae</taxon>
        <taxon>rosids</taxon>
        <taxon>fabids</taxon>
        <taxon>Fabales</taxon>
        <taxon>Fabaceae</taxon>
        <taxon>Papilionoideae</taxon>
        <taxon>50 kb inversion clade</taxon>
        <taxon>NPAAA clade</taxon>
        <taxon>indigoferoid/millettioid clade</taxon>
        <taxon>Phaseoleae</taxon>
        <taxon>Mucuna</taxon>
    </lineage>
</organism>
<accession>A0A371GTL9</accession>
<dbReference type="Proteomes" id="UP000257109">
    <property type="component" value="Unassembled WGS sequence"/>
</dbReference>
<proteinExistence type="predicted"/>
<feature type="region of interest" description="Disordered" evidence="2">
    <location>
        <begin position="16"/>
        <end position="92"/>
    </location>
</feature>
<reference evidence="3" key="1">
    <citation type="submission" date="2018-05" db="EMBL/GenBank/DDBJ databases">
        <title>Draft genome of Mucuna pruriens seed.</title>
        <authorList>
            <person name="Nnadi N.E."/>
            <person name="Vos R."/>
            <person name="Hasami M.H."/>
            <person name="Devisetty U.K."/>
            <person name="Aguiy J.C."/>
        </authorList>
    </citation>
    <scope>NUCLEOTIDE SEQUENCE [LARGE SCALE GENOMIC DNA]</scope>
    <source>
        <strain evidence="3">JCA_2017</strain>
    </source>
</reference>
<feature type="compositionally biased region" description="Basic and acidic residues" evidence="2">
    <location>
        <begin position="45"/>
        <end position="59"/>
    </location>
</feature>
<evidence type="ECO:0000313" key="3">
    <source>
        <dbReference type="EMBL" id="RDX93881.1"/>
    </source>
</evidence>
<dbReference type="EMBL" id="QJKJ01004507">
    <property type="protein sequence ID" value="RDX93881.1"/>
    <property type="molecule type" value="Genomic_DNA"/>
</dbReference>
<evidence type="ECO:0000313" key="4">
    <source>
        <dbReference type="Proteomes" id="UP000257109"/>
    </source>
</evidence>
<keyword evidence="1" id="KW-0175">Coiled coil</keyword>
<gene>
    <name evidence="3" type="ORF">CR513_23804</name>
</gene>
<feature type="coiled-coil region" evidence="1">
    <location>
        <begin position="97"/>
        <end position="124"/>
    </location>
</feature>
<feature type="non-terminal residue" evidence="3">
    <location>
        <position position="1"/>
    </location>
</feature>
<dbReference type="AlphaFoldDB" id="A0A371GTL9"/>
<protein>
    <submittedName>
        <fullName evidence="3">Uncharacterized protein</fullName>
    </submittedName>
</protein>
<sequence length="128" mass="14614">MKPSYPSSYMTWECRVGSTLRGSNKPIKASSEKDPELEQVSLTFKDPRLGTNRESDPSHAKPYGSAKRKPKGSPEHPRREDTNKRTSQERYIREIERKQALTEKQELKAALANSLKKEAEVNDQLSQL</sequence>
<evidence type="ECO:0000256" key="1">
    <source>
        <dbReference type="SAM" id="Coils"/>
    </source>
</evidence>
<name>A0A371GTL9_MUCPR</name>
<comment type="caution">
    <text evidence="3">The sequence shown here is derived from an EMBL/GenBank/DDBJ whole genome shotgun (WGS) entry which is preliminary data.</text>
</comment>